<evidence type="ECO:0000259" key="7">
    <source>
        <dbReference type="PROSITE" id="PS50845"/>
    </source>
</evidence>
<evidence type="ECO:0000256" key="6">
    <source>
        <dbReference type="RuleBase" id="RU363132"/>
    </source>
</evidence>
<evidence type="ECO:0000256" key="4">
    <source>
        <dbReference type="ARBA" id="ARBA00022989"/>
    </source>
</evidence>
<name>A0ABM4CGJ0_HYDVU</name>
<proteinExistence type="predicted"/>
<evidence type="ECO:0000256" key="2">
    <source>
        <dbReference type="ARBA" id="ARBA00022692"/>
    </source>
</evidence>
<evidence type="ECO:0000313" key="9">
    <source>
        <dbReference type="RefSeq" id="XP_065660830.1"/>
    </source>
</evidence>
<evidence type="ECO:0000256" key="5">
    <source>
        <dbReference type="ARBA" id="ARBA00023136"/>
    </source>
</evidence>
<evidence type="ECO:0000256" key="3">
    <source>
        <dbReference type="ARBA" id="ARBA00022824"/>
    </source>
</evidence>
<evidence type="ECO:0000313" key="8">
    <source>
        <dbReference type="Proteomes" id="UP001652625"/>
    </source>
</evidence>
<dbReference type="Gene3D" id="1.20.5.2480">
    <property type="match status" value="1"/>
</dbReference>
<keyword evidence="3 6" id="KW-0256">Endoplasmic reticulum</keyword>
<dbReference type="Proteomes" id="UP001652625">
    <property type="component" value="Chromosome 09"/>
</dbReference>
<reference evidence="9" key="1">
    <citation type="submission" date="2025-08" db="UniProtKB">
        <authorList>
            <consortium name="RefSeq"/>
        </authorList>
    </citation>
    <scope>IDENTIFICATION</scope>
</reference>
<feature type="transmembrane region" description="Helical" evidence="6">
    <location>
        <begin position="43"/>
        <end position="61"/>
    </location>
</feature>
<dbReference type="RefSeq" id="XP_065660830.1">
    <property type="nucleotide sequence ID" value="XM_065804758.1"/>
</dbReference>
<feature type="domain" description="Reticulon" evidence="7">
    <location>
        <begin position="5"/>
        <end position="194"/>
    </location>
</feature>
<feature type="transmembrane region" description="Helical" evidence="6">
    <location>
        <begin position="18"/>
        <end position="37"/>
    </location>
</feature>
<dbReference type="PANTHER" id="PTHR45799:SF2">
    <property type="entry name" value="RETICULON-LIKE PROTEIN"/>
    <property type="match status" value="1"/>
</dbReference>
<sequence>MPLSFHDLIYWKNAMQTVATFLSGLIVLLALYFYSVLEVLSCIAIPSLIITMAMRIIYYILNMIFKENFEHPFKIWLKKDLNLSKDKIELISQRICDGVNLTILYIKRILFVDEFIPSLKALVVLFGCHYVGRKFSGLTLIFLCYIGVFFLPKLLKRYEKELCDKATSFRICCQNLYTRISTIITEKAGKKYANKEN</sequence>
<dbReference type="Pfam" id="PF02453">
    <property type="entry name" value="Reticulon"/>
    <property type="match status" value="1"/>
</dbReference>
<keyword evidence="8" id="KW-1185">Reference proteome</keyword>
<dbReference type="PROSITE" id="PS50845">
    <property type="entry name" value="RETICULON"/>
    <property type="match status" value="1"/>
</dbReference>
<dbReference type="InterPro" id="IPR046964">
    <property type="entry name" value="RTN1-4"/>
</dbReference>
<dbReference type="InterPro" id="IPR003388">
    <property type="entry name" value="Reticulon"/>
</dbReference>
<feature type="transmembrane region" description="Helical" evidence="6">
    <location>
        <begin position="138"/>
        <end position="155"/>
    </location>
</feature>
<organism evidence="8 9">
    <name type="scientific">Hydra vulgaris</name>
    <name type="common">Hydra</name>
    <name type="synonym">Hydra attenuata</name>
    <dbReference type="NCBI Taxonomy" id="6087"/>
    <lineage>
        <taxon>Eukaryota</taxon>
        <taxon>Metazoa</taxon>
        <taxon>Cnidaria</taxon>
        <taxon>Hydrozoa</taxon>
        <taxon>Hydroidolina</taxon>
        <taxon>Anthoathecata</taxon>
        <taxon>Aplanulata</taxon>
        <taxon>Hydridae</taxon>
        <taxon>Hydra</taxon>
    </lineage>
</organism>
<keyword evidence="4 6" id="KW-1133">Transmembrane helix</keyword>
<comment type="subcellular location">
    <subcellularLocation>
        <location evidence="1 6">Endoplasmic reticulum membrane</location>
        <topology evidence="1 6">Multi-pass membrane protein</topology>
    </subcellularLocation>
</comment>
<gene>
    <name evidence="9" type="primary">LOC105848480</name>
</gene>
<protein>
    <recommendedName>
        <fullName evidence="6">Reticulon-like protein</fullName>
    </recommendedName>
</protein>
<keyword evidence="5 6" id="KW-0472">Membrane</keyword>
<accession>A0ABM4CGJ0</accession>
<dbReference type="PANTHER" id="PTHR45799">
    <property type="entry name" value="RETICULON-LIKE PROTEIN"/>
    <property type="match status" value="1"/>
</dbReference>
<evidence type="ECO:0000256" key="1">
    <source>
        <dbReference type="ARBA" id="ARBA00004477"/>
    </source>
</evidence>
<dbReference type="GeneID" id="105848480"/>
<keyword evidence="2 6" id="KW-0812">Transmembrane</keyword>